<sequence length="665" mass="69884">MAGGFKMQFVADVAPFLRGTKDVEGALGDVAGALDDLARDATKSGGKAADAMDQVGEAADTAARDVDRASDTASDSLKGIGDGAKSAAKEVDAQTDKAADSVEEIGDSAKRTRKVVDTETDQMGKSFKDVFDDAKTAGRTSLKSLADDVKDGAKDVSEGTETMKENAASNVKEMAASFQDAGSVVDGAAGFAAEALEGFGTAGVVAGAGLAIGLNVAYNKLQELADKANEFKENVGELGKAIAHGEYDPAEAFDEWATQLQDAKSWFELWQDEAVNNIEHVRDAAKKAGQDLGDMVAPLVSGDVEEAKANLADLRKEQERLTQVIADSIEVNADGYEVATDATKAAESQRDGVEDLIDVYEDEIKTLEAAHEQAVLYKMATEDLTEAEAELALKIDDVNRARDERVDANRSAVQAEWDMEDAVKATTDAIAEGVTKGRDAEKTLFDQAGKARDLAAAQEDLSGDTDDYNKVIDAQKRKFIENATQMGYTQQEAELLAQKYGLIQKVVDTQVNAHTAEAKAAIDDVKSRLDSLPLAKYITVGVLDNQGSAAATYSASGGMGGGTATKRGKATGGIIPGQPSTMDNTYTPTASGEFVVNAPATAKHRELLEAINQGRQVRAPQAASPVTVQALSDAQISALVTGIARVVKANSDAVVAARIESLLQG</sequence>
<dbReference type="EMBL" id="SGWX01000001">
    <property type="protein sequence ID" value="RZS60461.1"/>
    <property type="molecule type" value="Genomic_DNA"/>
</dbReference>
<evidence type="ECO:0000313" key="4">
    <source>
        <dbReference type="Proteomes" id="UP000293852"/>
    </source>
</evidence>
<accession>A0A4Q7M022</accession>
<feature type="compositionally biased region" description="Basic and acidic residues" evidence="2">
    <location>
        <begin position="107"/>
        <end position="117"/>
    </location>
</feature>
<gene>
    <name evidence="3" type="ORF">EV386_0719</name>
</gene>
<organism evidence="3 4">
    <name type="scientific">Xylanimonas ulmi</name>
    <dbReference type="NCBI Taxonomy" id="228973"/>
    <lineage>
        <taxon>Bacteria</taxon>
        <taxon>Bacillati</taxon>
        <taxon>Actinomycetota</taxon>
        <taxon>Actinomycetes</taxon>
        <taxon>Micrococcales</taxon>
        <taxon>Promicromonosporaceae</taxon>
        <taxon>Xylanimonas</taxon>
    </lineage>
</organism>
<evidence type="ECO:0000256" key="1">
    <source>
        <dbReference type="SAM" id="Coils"/>
    </source>
</evidence>
<dbReference type="RefSeq" id="WP_130412398.1">
    <property type="nucleotide sequence ID" value="NZ_SGWX01000001.1"/>
</dbReference>
<comment type="caution">
    <text evidence="3">The sequence shown here is derived from an EMBL/GenBank/DDBJ whole genome shotgun (WGS) entry which is preliminary data.</text>
</comment>
<dbReference type="OrthoDB" id="4930233at2"/>
<proteinExistence type="predicted"/>
<feature type="region of interest" description="Disordered" evidence="2">
    <location>
        <begin position="42"/>
        <end position="117"/>
    </location>
</feature>
<reference evidence="3 4" key="1">
    <citation type="submission" date="2019-02" db="EMBL/GenBank/DDBJ databases">
        <title>Sequencing the genomes of 1000 actinobacteria strains.</title>
        <authorList>
            <person name="Klenk H.-P."/>
        </authorList>
    </citation>
    <scope>NUCLEOTIDE SEQUENCE [LARGE SCALE GENOMIC DNA]</scope>
    <source>
        <strain evidence="3 4">DSM 16932</strain>
    </source>
</reference>
<dbReference type="AlphaFoldDB" id="A0A4Q7M022"/>
<keyword evidence="4" id="KW-1185">Reference proteome</keyword>
<feature type="compositionally biased region" description="Basic and acidic residues" evidence="2">
    <location>
        <begin position="87"/>
        <end position="100"/>
    </location>
</feature>
<dbReference type="Gene3D" id="1.20.120.20">
    <property type="entry name" value="Apolipoprotein"/>
    <property type="match status" value="1"/>
</dbReference>
<protein>
    <submittedName>
        <fullName evidence="3">Uncharacterized protein</fullName>
    </submittedName>
</protein>
<feature type="coiled-coil region" evidence="1">
    <location>
        <begin position="214"/>
        <end position="241"/>
    </location>
</feature>
<evidence type="ECO:0000256" key="2">
    <source>
        <dbReference type="SAM" id="MobiDB-lite"/>
    </source>
</evidence>
<feature type="coiled-coil region" evidence="1">
    <location>
        <begin position="304"/>
        <end position="404"/>
    </location>
</feature>
<keyword evidence="1" id="KW-0175">Coiled coil</keyword>
<name>A0A4Q7M022_9MICO</name>
<evidence type="ECO:0000313" key="3">
    <source>
        <dbReference type="EMBL" id="RZS60461.1"/>
    </source>
</evidence>
<dbReference type="Proteomes" id="UP000293852">
    <property type="component" value="Unassembled WGS sequence"/>
</dbReference>